<accession>A0A923H9N7</accession>
<sequence>MKKLIFTVCFLGALLLTAQENNNGITLGAYIPEQSEGIPTHARNMLKNKLNRIITENGISDNVYNPRFILVPNITVLNKNITGTAPAMVVLNIDLSLYIGDGIGGNLFASESIPLKGVGTNENKAYIAALKTIKPNSPNIKSFVSKSKQKIIEYYDQNCELLVKKSQNLEAQNEFGEALFTLSSVPEVSSCFDNVKSKLRPLYIKAINRDCEVKFNEASAIWAANQDLEAANAAGLLLSGIEPMATCFPKAKTLYENIAERIKAKELLDREWHVKLKELDNEKSSIQAARDVGVAYGLNQQPTYNIRGWY</sequence>
<evidence type="ECO:0000313" key="2">
    <source>
        <dbReference type="EMBL" id="MBC3756974.1"/>
    </source>
</evidence>
<evidence type="ECO:0000256" key="1">
    <source>
        <dbReference type="SAM" id="SignalP"/>
    </source>
</evidence>
<feature type="signal peptide" evidence="1">
    <location>
        <begin position="1"/>
        <end position="18"/>
    </location>
</feature>
<dbReference type="RefSeq" id="WP_186557986.1">
    <property type="nucleotide sequence ID" value="NZ_JACNMF010000001.1"/>
</dbReference>
<evidence type="ECO:0000313" key="3">
    <source>
        <dbReference type="Proteomes" id="UP000656244"/>
    </source>
</evidence>
<proteinExistence type="predicted"/>
<gene>
    <name evidence="2" type="ORF">H7U19_01065</name>
</gene>
<keyword evidence="3" id="KW-1185">Reference proteome</keyword>
<dbReference type="Proteomes" id="UP000656244">
    <property type="component" value="Unassembled WGS sequence"/>
</dbReference>
<dbReference type="AlphaFoldDB" id="A0A923H9N7"/>
<name>A0A923H9N7_9FLAO</name>
<protein>
    <submittedName>
        <fullName evidence="2">Uncharacterized protein</fullName>
    </submittedName>
</protein>
<organism evidence="2 3">
    <name type="scientific">Hyunsoonleella aquatilis</name>
    <dbReference type="NCBI Taxonomy" id="2762758"/>
    <lineage>
        <taxon>Bacteria</taxon>
        <taxon>Pseudomonadati</taxon>
        <taxon>Bacteroidota</taxon>
        <taxon>Flavobacteriia</taxon>
        <taxon>Flavobacteriales</taxon>
        <taxon>Flavobacteriaceae</taxon>
    </lineage>
</organism>
<reference evidence="2" key="1">
    <citation type="submission" date="2020-08" db="EMBL/GenBank/DDBJ databases">
        <title>Hyunsoonleella sp. strain SJ7 genome sequencing and assembly.</title>
        <authorList>
            <person name="Kim I."/>
        </authorList>
    </citation>
    <scope>NUCLEOTIDE SEQUENCE</scope>
    <source>
        <strain evidence="2">SJ7</strain>
    </source>
</reference>
<dbReference type="EMBL" id="JACNMF010000001">
    <property type="protein sequence ID" value="MBC3756974.1"/>
    <property type="molecule type" value="Genomic_DNA"/>
</dbReference>
<comment type="caution">
    <text evidence="2">The sequence shown here is derived from an EMBL/GenBank/DDBJ whole genome shotgun (WGS) entry which is preliminary data.</text>
</comment>
<feature type="chain" id="PRO_5037388286" evidence="1">
    <location>
        <begin position="19"/>
        <end position="310"/>
    </location>
</feature>
<keyword evidence="1" id="KW-0732">Signal</keyword>